<evidence type="ECO:0000256" key="1">
    <source>
        <dbReference type="SAM" id="MobiDB-lite"/>
    </source>
</evidence>
<dbReference type="EMBL" id="BSTJ01000022">
    <property type="protein sequence ID" value="GLY81795.1"/>
    <property type="molecule type" value="Genomic_DNA"/>
</dbReference>
<feature type="compositionally biased region" description="Polar residues" evidence="1">
    <location>
        <begin position="13"/>
        <end position="23"/>
    </location>
</feature>
<accession>A0A9W6RU41</accession>
<reference evidence="2" key="1">
    <citation type="submission" date="2023-03" db="EMBL/GenBank/DDBJ databases">
        <title>Actinoallomurus iriomotensis NBRC 103681.</title>
        <authorList>
            <person name="Ichikawa N."/>
            <person name="Sato H."/>
            <person name="Tonouchi N."/>
        </authorList>
    </citation>
    <scope>NUCLEOTIDE SEQUENCE</scope>
    <source>
        <strain evidence="2">NBRC 103681</strain>
    </source>
</reference>
<dbReference type="RefSeq" id="WP_285636707.1">
    <property type="nucleotide sequence ID" value="NZ_BSTJ01000022.1"/>
</dbReference>
<dbReference type="AlphaFoldDB" id="A0A9W6RU41"/>
<feature type="region of interest" description="Disordered" evidence="1">
    <location>
        <begin position="82"/>
        <end position="102"/>
    </location>
</feature>
<organism evidence="2 3">
    <name type="scientific">Actinoallomurus iriomotensis</name>
    <dbReference type="NCBI Taxonomy" id="478107"/>
    <lineage>
        <taxon>Bacteria</taxon>
        <taxon>Bacillati</taxon>
        <taxon>Actinomycetota</taxon>
        <taxon>Actinomycetes</taxon>
        <taxon>Streptosporangiales</taxon>
        <taxon>Thermomonosporaceae</taxon>
        <taxon>Actinoallomurus</taxon>
    </lineage>
</organism>
<evidence type="ECO:0000313" key="2">
    <source>
        <dbReference type="EMBL" id="GLY81795.1"/>
    </source>
</evidence>
<gene>
    <name evidence="2" type="ORF">Airi01_100620</name>
</gene>
<feature type="region of interest" description="Disordered" evidence="1">
    <location>
        <begin position="1"/>
        <end position="23"/>
    </location>
</feature>
<dbReference type="InterPro" id="IPR048032">
    <property type="entry name" value="ESAT6-like"/>
</dbReference>
<evidence type="ECO:0000313" key="3">
    <source>
        <dbReference type="Proteomes" id="UP001165135"/>
    </source>
</evidence>
<dbReference type="Proteomes" id="UP001165135">
    <property type="component" value="Unassembled WGS sequence"/>
</dbReference>
<name>A0A9W6RU41_9ACTN</name>
<proteinExistence type="predicted"/>
<comment type="caution">
    <text evidence="2">The sequence shown here is derived from an EMBL/GenBank/DDBJ whole genome shotgun (WGS) entry which is preliminary data.</text>
</comment>
<sequence length="102" mass="10853">MGHDRLSWDSGASAETQGNLQTITGRSEQLIGTHDSDVRAALADFLADGVSDTYSGKEQKWLAAAAQTQQIIDLVKRTMTQNDSPAQHAQSRARAAVDAIGA</sequence>
<protein>
    <submittedName>
        <fullName evidence="2">Uncharacterized protein</fullName>
    </submittedName>
</protein>
<dbReference type="NCBIfam" id="NF035935">
    <property type="entry name" value="ESAT6_3"/>
    <property type="match status" value="1"/>
</dbReference>